<dbReference type="GeneID" id="117568410"/>
<gene>
    <name evidence="5" type="primary">LOC117568410</name>
</gene>
<dbReference type="GO" id="GO:0008234">
    <property type="term" value="F:cysteine-type peptidase activity"/>
    <property type="evidence" value="ECO:0007669"/>
    <property type="project" value="InterPro"/>
</dbReference>
<name>A0A6P8Y9Y1_DROAB</name>
<evidence type="ECO:0000256" key="1">
    <source>
        <dbReference type="ARBA" id="ARBA00008455"/>
    </source>
</evidence>
<dbReference type="InterPro" id="IPR013128">
    <property type="entry name" value="Peptidase_C1A"/>
</dbReference>
<organism evidence="4 5">
    <name type="scientific">Drosophila albomicans</name>
    <name type="common">Fruit fly</name>
    <dbReference type="NCBI Taxonomy" id="7291"/>
    <lineage>
        <taxon>Eukaryota</taxon>
        <taxon>Metazoa</taxon>
        <taxon>Ecdysozoa</taxon>
        <taxon>Arthropoda</taxon>
        <taxon>Hexapoda</taxon>
        <taxon>Insecta</taxon>
        <taxon>Pterygota</taxon>
        <taxon>Neoptera</taxon>
        <taxon>Endopterygota</taxon>
        <taxon>Diptera</taxon>
        <taxon>Brachycera</taxon>
        <taxon>Muscomorpha</taxon>
        <taxon>Ephydroidea</taxon>
        <taxon>Drosophilidae</taxon>
        <taxon>Drosophila</taxon>
    </lineage>
</organism>
<evidence type="ECO:0000313" key="4">
    <source>
        <dbReference type="Proteomes" id="UP000515160"/>
    </source>
</evidence>
<feature type="domain" description="Peptidase C1A papain C-terminal" evidence="3">
    <location>
        <begin position="132"/>
        <end position="352"/>
    </location>
</feature>
<protein>
    <submittedName>
        <fullName evidence="5">Uncharacterized protein LOC117568410</fullName>
    </submittedName>
</protein>
<dbReference type="InterPro" id="IPR038765">
    <property type="entry name" value="Papain-like_cys_pep_sf"/>
</dbReference>
<dbReference type="GO" id="GO:0006508">
    <property type="term" value="P:proteolysis"/>
    <property type="evidence" value="ECO:0007669"/>
    <property type="project" value="InterPro"/>
</dbReference>
<sequence length="363" mass="39593">MPLYKCLANTRLSASVYHNFTMLKLWICCALVSFASAYNHGEAAAEFAAYVAEFGKTYPTTAARNNANYYFNYHTKLIAQQNALADRGASSYRVAVNQFSDIRLITFAARLPQAVYPAVSYNSTPVEVDTTVADEIDILTEYGLNVTAQDQGTLCSASWAFAAAKAIQILNAVPNDLTPLNYSAQSLIDCAGMSTACTTQVPQIAFDYLTQETGTTLIPEEDYPERNNSLQGMCVPTMAAAGIKLDTYSRITDGDDAAVMRYVSSSIPVIVEYNPATFGFMHYSSGVYVPPVRARASSSQFLVVVGYGHDTESNLDYWLCINSFGDTWGEEGFIKIVRSSTQPIAKGAIFPNSLGVVTMQLIF</sequence>
<proteinExistence type="inferred from homology"/>
<dbReference type="OrthoDB" id="387093at2759"/>
<dbReference type="AlphaFoldDB" id="A0A6P8Y9Y1"/>
<dbReference type="Proteomes" id="UP000515160">
    <property type="component" value="Chromosome 3"/>
</dbReference>
<evidence type="ECO:0000256" key="2">
    <source>
        <dbReference type="SAM" id="SignalP"/>
    </source>
</evidence>
<evidence type="ECO:0000313" key="5">
    <source>
        <dbReference type="RefSeq" id="XP_034104942.2"/>
    </source>
</evidence>
<keyword evidence="4" id="KW-1185">Reference proteome</keyword>
<feature type="signal peptide" evidence="2">
    <location>
        <begin position="1"/>
        <end position="37"/>
    </location>
</feature>
<dbReference type="SUPFAM" id="SSF54001">
    <property type="entry name" value="Cysteine proteinases"/>
    <property type="match status" value="1"/>
</dbReference>
<evidence type="ECO:0000259" key="3">
    <source>
        <dbReference type="SMART" id="SM00645"/>
    </source>
</evidence>
<dbReference type="RefSeq" id="XP_034104942.2">
    <property type="nucleotide sequence ID" value="XM_034249051.2"/>
</dbReference>
<dbReference type="PANTHER" id="PTHR12411">
    <property type="entry name" value="CYSTEINE PROTEASE FAMILY C1-RELATED"/>
    <property type="match status" value="1"/>
</dbReference>
<keyword evidence="2" id="KW-0732">Signal</keyword>
<comment type="similarity">
    <text evidence="1">Belongs to the peptidase C1 family.</text>
</comment>
<reference evidence="5" key="1">
    <citation type="submission" date="2025-08" db="UniProtKB">
        <authorList>
            <consortium name="RefSeq"/>
        </authorList>
    </citation>
    <scope>IDENTIFICATION</scope>
    <source>
        <strain evidence="5">15112-1751.03</strain>
        <tissue evidence="5">Whole Adult</tissue>
    </source>
</reference>
<dbReference type="Pfam" id="PF00112">
    <property type="entry name" value="Peptidase_C1"/>
    <property type="match status" value="1"/>
</dbReference>
<dbReference type="Gene3D" id="3.90.70.10">
    <property type="entry name" value="Cysteine proteinases"/>
    <property type="match status" value="1"/>
</dbReference>
<feature type="chain" id="PRO_5038830966" evidence="2">
    <location>
        <begin position="38"/>
        <end position="363"/>
    </location>
</feature>
<dbReference type="SMART" id="SM00645">
    <property type="entry name" value="Pept_C1"/>
    <property type="match status" value="1"/>
</dbReference>
<dbReference type="InterPro" id="IPR000668">
    <property type="entry name" value="Peptidase_C1A_C"/>
</dbReference>
<accession>A0A6P8Y9Y1</accession>